<dbReference type="EMBL" id="LSRQ01001113">
    <property type="protein sequence ID" value="OAY79149.1"/>
    <property type="molecule type" value="Genomic_DNA"/>
</dbReference>
<organism evidence="1 2">
    <name type="scientific">Ananas comosus</name>
    <name type="common">Pineapple</name>
    <name type="synonym">Ananas ananas</name>
    <dbReference type="NCBI Taxonomy" id="4615"/>
    <lineage>
        <taxon>Eukaryota</taxon>
        <taxon>Viridiplantae</taxon>
        <taxon>Streptophyta</taxon>
        <taxon>Embryophyta</taxon>
        <taxon>Tracheophyta</taxon>
        <taxon>Spermatophyta</taxon>
        <taxon>Magnoliopsida</taxon>
        <taxon>Liliopsida</taxon>
        <taxon>Poales</taxon>
        <taxon>Bromeliaceae</taxon>
        <taxon>Bromelioideae</taxon>
        <taxon>Ananas</taxon>
    </lineage>
</organism>
<reference evidence="1 2" key="1">
    <citation type="journal article" date="2016" name="DNA Res.">
        <title>The draft genome of MD-2 pineapple using hybrid error correction of long reads.</title>
        <authorList>
            <person name="Redwan R.M."/>
            <person name="Saidin A."/>
            <person name="Kumar S.V."/>
        </authorList>
    </citation>
    <scope>NUCLEOTIDE SEQUENCE [LARGE SCALE GENOMIC DNA]</scope>
    <source>
        <strain evidence="2">cv. MD2</strain>
        <tissue evidence="1">Leaf</tissue>
    </source>
</reference>
<sequence>MKQSGFPFQQPRTHLHPECPDQLLPPADAAVQTRLSHIHRNLEIKLGGLEAPWGPQRLQVGVFEIENCSIIALRLEIGLRRGY</sequence>
<gene>
    <name evidence="1" type="ORF">ACMD2_17386</name>
</gene>
<accession>A0A199VQ13</accession>
<dbReference type="Proteomes" id="UP000092600">
    <property type="component" value="Unassembled WGS sequence"/>
</dbReference>
<evidence type="ECO:0000313" key="2">
    <source>
        <dbReference type="Proteomes" id="UP000092600"/>
    </source>
</evidence>
<proteinExistence type="predicted"/>
<protein>
    <submittedName>
        <fullName evidence="1">Uncharacterized protein</fullName>
    </submittedName>
</protein>
<dbReference type="AlphaFoldDB" id="A0A199VQ13"/>
<comment type="caution">
    <text evidence="1">The sequence shown here is derived from an EMBL/GenBank/DDBJ whole genome shotgun (WGS) entry which is preliminary data.</text>
</comment>
<evidence type="ECO:0000313" key="1">
    <source>
        <dbReference type="EMBL" id="OAY79149.1"/>
    </source>
</evidence>
<name>A0A199VQ13_ANACO</name>